<keyword evidence="1" id="KW-1133">Transmembrane helix</keyword>
<gene>
    <name evidence="2" type="ORF">GR156_13745</name>
</gene>
<reference evidence="2 3" key="1">
    <citation type="submission" date="2019-12" db="EMBL/GenBank/DDBJ databases">
        <title>Shinella granuli gen. nov., sp. nov., and proposal of the reclassification of Zoogloea ramigera ATCC 19623 as Shinella zoogloeoides sp. nov.</title>
        <authorList>
            <person name="Gao J."/>
        </authorList>
    </citation>
    <scope>NUCLEOTIDE SEQUENCE [LARGE SCALE GENOMIC DNA]</scope>
    <source>
        <strain evidence="2 3">DSM 287</strain>
    </source>
</reference>
<evidence type="ECO:0000256" key="1">
    <source>
        <dbReference type="SAM" id="Phobius"/>
    </source>
</evidence>
<comment type="caution">
    <text evidence="2">The sequence shown here is derived from an EMBL/GenBank/DDBJ whole genome shotgun (WGS) entry which is preliminary data.</text>
</comment>
<dbReference type="RefSeq" id="WP_160786753.1">
    <property type="nucleotide sequence ID" value="NZ_CP086610.1"/>
</dbReference>
<dbReference type="Proteomes" id="UP000440304">
    <property type="component" value="Unassembled WGS sequence"/>
</dbReference>
<accession>A0A6N8TGR6</accession>
<evidence type="ECO:0000313" key="3">
    <source>
        <dbReference type="Proteomes" id="UP000440304"/>
    </source>
</evidence>
<feature type="transmembrane region" description="Helical" evidence="1">
    <location>
        <begin position="78"/>
        <end position="97"/>
    </location>
</feature>
<organism evidence="2 3">
    <name type="scientific">Shinella zoogloeoides</name>
    <name type="common">Crabtreella saccharophila</name>
    <dbReference type="NCBI Taxonomy" id="352475"/>
    <lineage>
        <taxon>Bacteria</taxon>
        <taxon>Pseudomonadati</taxon>
        <taxon>Pseudomonadota</taxon>
        <taxon>Alphaproteobacteria</taxon>
        <taxon>Hyphomicrobiales</taxon>
        <taxon>Rhizobiaceae</taxon>
        <taxon>Shinella</taxon>
    </lineage>
</organism>
<name>A0A6N8TGR6_SHIZO</name>
<feature type="transmembrane region" description="Helical" evidence="1">
    <location>
        <begin position="12"/>
        <end position="35"/>
    </location>
</feature>
<protein>
    <submittedName>
        <fullName evidence="2">Uncharacterized protein</fullName>
    </submittedName>
</protein>
<sequence length="136" mass="13762">MFAALNRNLLKSVMLADGVFSLVAGIALFAFAGPISGLVGPHATPAILAGLAAFFLLWGAFHLAVGRQERPSPAAVRVAIAGDALWVIGSVAVLFLARGGLTLAGIGLIALAAVAVADILLLKQIGLGRQQRAAIA</sequence>
<dbReference type="EMBL" id="WUML01000011">
    <property type="protein sequence ID" value="MXO01376.1"/>
    <property type="molecule type" value="Genomic_DNA"/>
</dbReference>
<proteinExistence type="predicted"/>
<evidence type="ECO:0000313" key="2">
    <source>
        <dbReference type="EMBL" id="MXO01376.1"/>
    </source>
</evidence>
<dbReference type="OrthoDB" id="8283537at2"/>
<keyword evidence="1" id="KW-0472">Membrane</keyword>
<feature type="transmembrane region" description="Helical" evidence="1">
    <location>
        <begin position="47"/>
        <end position="66"/>
    </location>
</feature>
<keyword evidence="1" id="KW-0812">Transmembrane</keyword>
<dbReference type="AlphaFoldDB" id="A0A6N8TGR6"/>
<feature type="transmembrane region" description="Helical" evidence="1">
    <location>
        <begin position="103"/>
        <end position="122"/>
    </location>
</feature>